<dbReference type="GO" id="GO:0008929">
    <property type="term" value="F:methylglyoxal synthase activity"/>
    <property type="evidence" value="ECO:0007669"/>
    <property type="project" value="UniProtKB-UniRule"/>
</dbReference>
<dbReference type="PIRSF" id="PIRSF006614">
    <property type="entry name" value="Methylglyox_syn"/>
    <property type="match status" value="1"/>
</dbReference>
<dbReference type="PANTHER" id="PTHR30492:SF0">
    <property type="entry name" value="METHYLGLYOXAL SYNTHASE"/>
    <property type="match status" value="1"/>
</dbReference>
<dbReference type="GO" id="GO:0005829">
    <property type="term" value="C:cytosol"/>
    <property type="evidence" value="ECO:0007669"/>
    <property type="project" value="TreeGrafter"/>
</dbReference>
<feature type="domain" description="MGS-like" evidence="2">
    <location>
        <begin position="1"/>
        <end position="131"/>
    </location>
</feature>
<dbReference type="InterPro" id="IPR036914">
    <property type="entry name" value="MGS-like_dom_sf"/>
</dbReference>
<dbReference type="AlphaFoldDB" id="A0A9D1AAM2"/>
<dbReference type="SMART" id="SM00851">
    <property type="entry name" value="MGS"/>
    <property type="match status" value="1"/>
</dbReference>
<dbReference type="HAMAP" id="MF_00549">
    <property type="entry name" value="Methylglyoxal_synth"/>
    <property type="match status" value="1"/>
</dbReference>
<proteinExistence type="inferred from homology"/>
<dbReference type="EC" id="4.2.3.3" evidence="1"/>
<comment type="similarity">
    <text evidence="1">Belongs to the methylglyoxal synthase family.</text>
</comment>
<dbReference type="Gene3D" id="3.40.50.1380">
    <property type="entry name" value="Methylglyoxal synthase-like domain"/>
    <property type="match status" value="1"/>
</dbReference>
<dbReference type="SUPFAM" id="SSF52335">
    <property type="entry name" value="Methylglyoxal synthase-like"/>
    <property type="match status" value="1"/>
</dbReference>
<reference evidence="3" key="1">
    <citation type="submission" date="2020-10" db="EMBL/GenBank/DDBJ databases">
        <authorList>
            <person name="Gilroy R."/>
        </authorList>
    </citation>
    <scope>NUCLEOTIDE SEQUENCE</scope>
    <source>
        <strain evidence="3">ChiSjej4B22-8148</strain>
    </source>
</reference>
<dbReference type="InterPro" id="IPR004363">
    <property type="entry name" value="Methylgl_synth"/>
</dbReference>
<protein>
    <recommendedName>
        <fullName evidence="1">Methylglyoxal synthase</fullName>
        <shortName evidence="1">MGS</shortName>
        <ecNumber evidence="1">4.2.3.3</ecNumber>
    </recommendedName>
</protein>
<evidence type="ECO:0000313" key="4">
    <source>
        <dbReference type="Proteomes" id="UP000886757"/>
    </source>
</evidence>
<comment type="catalytic activity">
    <reaction evidence="1">
        <text>dihydroxyacetone phosphate = methylglyoxal + phosphate</text>
        <dbReference type="Rhea" id="RHEA:17937"/>
        <dbReference type="ChEBI" id="CHEBI:17158"/>
        <dbReference type="ChEBI" id="CHEBI:43474"/>
        <dbReference type="ChEBI" id="CHEBI:57642"/>
        <dbReference type="EC" id="4.2.3.3"/>
    </reaction>
</comment>
<comment type="function">
    <text evidence="1">Catalyzes the formation of methylglyoxal from dihydroxyacetone phosphate.</text>
</comment>
<dbReference type="GO" id="GO:0019242">
    <property type="term" value="P:methylglyoxal biosynthetic process"/>
    <property type="evidence" value="ECO:0007669"/>
    <property type="project" value="UniProtKB-UniRule"/>
</dbReference>
<comment type="caution">
    <text evidence="3">The sequence shown here is derived from an EMBL/GenBank/DDBJ whole genome shotgun (WGS) entry which is preliminary data.</text>
</comment>
<gene>
    <name evidence="1 3" type="primary">mgsA</name>
    <name evidence="3" type="ORF">IAB31_02295</name>
</gene>
<keyword evidence="1 3" id="KW-0456">Lyase</keyword>
<dbReference type="PROSITE" id="PS51855">
    <property type="entry name" value="MGS"/>
    <property type="match status" value="1"/>
</dbReference>
<dbReference type="NCBIfam" id="NF003559">
    <property type="entry name" value="PRK05234.1"/>
    <property type="match status" value="1"/>
</dbReference>
<reference evidence="3" key="2">
    <citation type="journal article" date="2021" name="PeerJ">
        <title>Extensive microbial diversity within the chicken gut microbiome revealed by metagenomics and culture.</title>
        <authorList>
            <person name="Gilroy R."/>
            <person name="Ravi A."/>
            <person name="Getino M."/>
            <person name="Pursley I."/>
            <person name="Horton D.L."/>
            <person name="Alikhan N.F."/>
            <person name="Baker D."/>
            <person name="Gharbi K."/>
            <person name="Hall N."/>
            <person name="Watson M."/>
            <person name="Adriaenssens E.M."/>
            <person name="Foster-Nyarko E."/>
            <person name="Jarju S."/>
            <person name="Secka A."/>
            <person name="Antonio M."/>
            <person name="Oren A."/>
            <person name="Chaudhuri R.R."/>
            <person name="La Ragione R."/>
            <person name="Hildebrand F."/>
            <person name="Pallen M.J."/>
        </authorList>
    </citation>
    <scope>NUCLEOTIDE SEQUENCE</scope>
    <source>
        <strain evidence="3">ChiSjej4B22-8148</strain>
    </source>
</reference>
<dbReference type="Pfam" id="PF02142">
    <property type="entry name" value="MGS"/>
    <property type="match status" value="1"/>
</dbReference>
<organism evidence="3 4">
    <name type="scientific">Candidatus Choladousia intestinavium</name>
    <dbReference type="NCBI Taxonomy" id="2840727"/>
    <lineage>
        <taxon>Bacteria</taxon>
        <taxon>Bacillati</taxon>
        <taxon>Bacillota</taxon>
        <taxon>Clostridia</taxon>
        <taxon>Lachnospirales</taxon>
        <taxon>Lachnospiraceae</taxon>
        <taxon>Lachnospiraceae incertae sedis</taxon>
        <taxon>Candidatus Choladousia</taxon>
    </lineage>
</organism>
<evidence type="ECO:0000259" key="2">
    <source>
        <dbReference type="PROSITE" id="PS51855"/>
    </source>
</evidence>
<evidence type="ECO:0000256" key="1">
    <source>
        <dbReference type="HAMAP-Rule" id="MF_00549"/>
    </source>
</evidence>
<name>A0A9D1AAM2_9FIRM</name>
<evidence type="ECO:0000313" key="3">
    <source>
        <dbReference type="EMBL" id="HIR12737.1"/>
    </source>
</evidence>
<feature type="binding site" evidence="1">
    <location>
        <position position="12"/>
    </location>
    <ligand>
        <name>substrate</name>
    </ligand>
</feature>
<dbReference type="InterPro" id="IPR011607">
    <property type="entry name" value="MGS-like_dom"/>
</dbReference>
<dbReference type="EMBL" id="DVGK01000031">
    <property type="protein sequence ID" value="HIR12737.1"/>
    <property type="molecule type" value="Genomic_DNA"/>
</dbReference>
<dbReference type="CDD" id="cd01422">
    <property type="entry name" value="MGS"/>
    <property type="match status" value="1"/>
</dbReference>
<accession>A0A9D1AAM2</accession>
<comment type="caution">
    <text evidence="1">Lacks conserved residue(s) required for the propagation of feature annotation.</text>
</comment>
<dbReference type="Proteomes" id="UP000886757">
    <property type="component" value="Unassembled WGS sequence"/>
</dbReference>
<feature type="binding site" evidence="1">
    <location>
        <begin position="34"/>
        <end position="37"/>
    </location>
    <ligand>
        <name>substrate</name>
    </ligand>
</feature>
<dbReference type="NCBIfam" id="TIGR00160">
    <property type="entry name" value="MGSA"/>
    <property type="match status" value="1"/>
</dbReference>
<dbReference type="PANTHER" id="PTHR30492">
    <property type="entry name" value="METHYLGLYOXAL SYNTHASE"/>
    <property type="match status" value="1"/>
</dbReference>
<feature type="binding site" evidence="1">
    <location>
        <position position="8"/>
    </location>
    <ligand>
        <name>substrate</name>
    </ligand>
</feature>
<sequence length="131" mass="14742">MNIAFVAHDSKKKLMQNLCIAYRGILAKHTLYATGTTGRLIEEATGLNVHKFLAGHIGGEEQLGAMVEQNEIDLVIFFRDPLNSRPNEPDINKAIRLCDIHNVPLATNIASAELLLKSLERGDLEWREMYR</sequence>